<proteinExistence type="predicted"/>
<dbReference type="Proteomes" id="UP000001600">
    <property type="component" value="Chromosome 1"/>
</dbReference>
<dbReference type="EMBL" id="CP000628">
    <property type="protein sequence ID" value="ACM25376.1"/>
    <property type="molecule type" value="Genomic_DNA"/>
</dbReference>
<gene>
    <name evidence="2" type="ordered locus">Arad_0757</name>
</gene>
<dbReference type="AlphaFoldDB" id="B9J8I9"/>
<feature type="transmembrane region" description="Helical" evidence="1">
    <location>
        <begin position="89"/>
        <end position="107"/>
    </location>
</feature>
<reference evidence="2 3" key="1">
    <citation type="journal article" date="2009" name="J. Bacteriol.">
        <title>Genome sequences of three Agrobacterium biovars help elucidate the evolution of multichromosome genomes in bacteria.</title>
        <authorList>
            <person name="Slater S.C."/>
            <person name="Goldman B.S."/>
            <person name="Goodner B."/>
            <person name="Setubal J.C."/>
            <person name="Farrand S.K."/>
            <person name="Nester E.W."/>
            <person name="Burr T.J."/>
            <person name="Banta L."/>
            <person name="Dickerman A.W."/>
            <person name="Paulsen I."/>
            <person name="Otten L."/>
            <person name="Suen G."/>
            <person name="Welch R."/>
            <person name="Almeida N.F."/>
            <person name="Arnold F."/>
            <person name="Burton O.T."/>
            <person name="Du Z."/>
            <person name="Ewing A."/>
            <person name="Godsy E."/>
            <person name="Heisel S."/>
            <person name="Houmiel K.L."/>
            <person name="Jhaveri J."/>
            <person name="Lu J."/>
            <person name="Miller N.M."/>
            <person name="Norton S."/>
            <person name="Chen Q."/>
            <person name="Phoolcharoen W."/>
            <person name="Ohlin V."/>
            <person name="Ondrusek D."/>
            <person name="Pride N."/>
            <person name="Stricklin S.L."/>
            <person name="Sun J."/>
            <person name="Wheeler C."/>
            <person name="Wilson L."/>
            <person name="Zhu H."/>
            <person name="Wood D.W."/>
        </authorList>
    </citation>
    <scope>NUCLEOTIDE SEQUENCE [LARGE SCALE GENOMIC DNA]</scope>
    <source>
        <strain evidence="3">K84 / ATCC BAA-868</strain>
    </source>
</reference>
<evidence type="ECO:0000313" key="2">
    <source>
        <dbReference type="EMBL" id="ACM25376.1"/>
    </source>
</evidence>
<keyword evidence="1" id="KW-0812">Transmembrane</keyword>
<accession>B9J8I9</accession>
<keyword evidence="1" id="KW-1133">Transmembrane helix</keyword>
<organism evidence="2 3">
    <name type="scientific">Rhizobium rhizogenes (strain K84 / ATCC BAA-868)</name>
    <name type="common">Agrobacterium radiobacter</name>
    <dbReference type="NCBI Taxonomy" id="311403"/>
    <lineage>
        <taxon>Bacteria</taxon>
        <taxon>Pseudomonadati</taxon>
        <taxon>Pseudomonadota</taxon>
        <taxon>Alphaproteobacteria</taxon>
        <taxon>Hyphomicrobiales</taxon>
        <taxon>Rhizobiaceae</taxon>
        <taxon>Rhizobium/Agrobacterium group</taxon>
        <taxon>Rhizobium</taxon>
    </lineage>
</organism>
<dbReference type="eggNOG" id="ENOG50300RZ">
    <property type="taxonomic scope" value="Bacteria"/>
</dbReference>
<keyword evidence="1" id="KW-0472">Membrane</keyword>
<dbReference type="KEGG" id="ara:Arad_0757"/>
<evidence type="ECO:0000256" key="1">
    <source>
        <dbReference type="SAM" id="Phobius"/>
    </source>
</evidence>
<feature type="transmembrane region" description="Helical" evidence="1">
    <location>
        <begin position="51"/>
        <end position="69"/>
    </location>
</feature>
<sequence>MASPSGCPVGDLEPCLRLKRYSSARVNAGNDAILGSARCRRPGGLRLRRRVMRIIATALLALGILALPVTNADAHRRHYHHWHHRHGPSVMIAPGFFGVYVGPSYGHRYYYRDRYWRGDDWEYRRWHRHYWRDRYYDPWD</sequence>
<dbReference type="HOGENOM" id="CLU_1830881_0_0_5"/>
<protein>
    <recommendedName>
        <fullName evidence="4">Transmembrane protein</fullName>
    </recommendedName>
</protein>
<evidence type="ECO:0008006" key="4">
    <source>
        <dbReference type="Google" id="ProtNLM"/>
    </source>
</evidence>
<evidence type="ECO:0000313" key="3">
    <source>
        <dbReference type="Proteomes" id="UP000001600"/>
    </source>
</evidence>
<name>B9J8I9_RHIR8</name>